<protein>
    <recommendedName>
        <fullName evidence="2">MAGE domain-containing protein</fullName>
    </recommendedName>
</protein>
<dbReference type="Pfam" id="PF01454">
    <property type="entry name" value="MAGE"/>
    <property type="match status" value="1"/>
</dbReference>
<dbReference type="GO" id="GO:0006281">
    <property type="term" value="P:DNA repair"/>
    <property type="evidence" value="ECO:0007669"/>
    <property type="project" value="TreeGrafter"/>
</dbReference>
<feature type="domain" description="MAGE" evidence="2">
    <location>
        <begin position="50"/>
        <end position="272"/>
    </location>
</feature>
<dbReference type="Gene3D" id="1.10.10.1210">
    <property type="entry name" value="MAGE homology domain, winged helix WH2 motif"/>
    <property type="match status" value="1"/>
</dbReference>
<organism evidence="3 4">
    <name type="scientific">Babjeviella inositovora NRRL Y-12698</name>
    <dbReference type="NCBI Taxonomy" id="984486"/>
    <lineage>
        <taxon>Eukaryota</taxon>
        <taxon>Fungi</taxon>
        <taxon>Dikarya</taxon>
        <taxon>Ascomycota</taxon>
        <taxon>Saccharomycotina</taxon>
        <taxon>Pichiomycetes</taxon>
        <taxon>Serinales incertae sedis</taxon>
        <taxon>Babjeviella</taxon>
    </lineage>
</organism>
<evidence type="ECO:0000313" key="3">
    <source>
        <dbReference type="EMBL" id="ODQ80734.1"/>
    </source>
</evidence>
<dbReference type="InterPro" id="IPR041899">
    <property type="entry name" value="MAGE_WH2"/>
</dbReference>
<evidence type="ECO:0000313" key="4">
    <source>
        <dbReference type="Proteomes" id="UP000094336"/>
    </source>
</evidence>
<name>A0A1E3QT95_9ASCO</name>
<proteinExistence type="predicted"/>
<dbReference type="AlphaFoldDB" id="A0A1E3QT95"/>
<dbReference type="InterPro" id="IPR002190">
    <property type="entry name" value="MHD_dom"/>
</dbReference>
<dbReference type="RefSeq" id="XP_018986062.1">
    <property type="nucleotide sequence ID" value="XM_019130419.1"/>
</dbReference>
<dbReference type="InterPro" id="IPR037445">
    <property type="entry name" value="MAGE"/>
</dbReference>
<evidence type="ECO:0000259" key="2">
    <source>
        <dbReference type="SMART" id="SM01373"/>
    </source>
</evidence>
<sequence>MAKRPRLEEQIQEDSYEENNSGDAGDADFNAYDAYNVGLMEMVSAMATTFARLALAHNTGPTTIQRATINKLTKDTTNRNVKFGSVFRATNEVLQDFGIQVEALPLKAKTKKDRLNRTKPVPSTAPEGTGETAYITISTLSTQVKTVLFGLDALNYTMDMDDSPMSKSIGASTDGEVMTMGILMTMLVVVIGNNNMIIEREFYRHLLAFGLENVEQPIQRPYLNLSLSLLIRLFVKQEYLAAKVENSDSASDPLVEYSVGRRAQIEFGALEVLGFFKEVFHGQSDEDHMRMFIDTLKKIYKDFTTSEVQELSVPETQVLPAPEPVAE</sequence>
<dbReference type="GO" id="GO:0005634">
    <property type="term" value="C:nucleus"/>
    <property type="evidence" value="ECO:0007669"/>
    <property type="project" value="TreeGrafter"/>
</dbReference>
<dbReference type="EMBL" id="KV454429">
    <property type="protein sequence ID" value="ODQ80734.1"/>
    <property type="molecule type" value="Genomic_DNA"/>
</dbReference>
<reference evidence="4" key="1">
    <citation type="submission" date="2016-05" db="EMBL/GenBank/DDBJ databases">
        <title>Comparative genomics of biotechnologically important yeasts.</title>
        <authorList>
            <consortium name="DOE Joint Genome Institute"/>
            <person name="Riley R."/>
            <person name="Haridas S."/>
            <person name="Wolfe K.H."/>
            <person name="Lopes M.R."/>
            <person name="Hittinger C.T."/>
            <person name="Goker M."/>
            <person name="Salamov A."/>
            <person name="Wisecaver J."/>
            <person name="Long T.M."/>
            <person name="Aerts A.L."/>
            <person name="Barry K."/>
            <person name="Choi C."/>
            <person name="Clum A."/>
            <person name="Coughlan A.Y."/>
            <person name="Deshpande S."/>
            <person name="Douglass A.P."/>
            <person name="Hanson S.J."/>
            <person name="Klenk H.-P."/>
            <person name="Labutti K."/>
            <person name="Lapidus A."/>
            <person name="Lindquist E."/>
            <person name="Lipzen A."/>
            <person name="Meier-Kolthoff J.P."/>
            <person name="Ohm R.A."/>
            <person name="Otillar R.P."/>
            <person name="Pangilinan J."/>
            <person name="Peng Y."/>
            <person name="Rokas A."/>
            <person name="Rosa C.A."/>
            <person name="Scheuner C."/>
            <person name="Sibirny A.A."/>
            <person name="Slot J.C."/>
            <person name="Stielow J.B."/>
            <person name="Sun H."/>
            <person name="Kurtzman C.P."/>
            <person name="Blackwell M."/>
            <person name="Grigoriev I.V."/>
            <person name="Jeffries T.W."/>
        </authorList>
    </citation>
    <scope>NUCLEOTIDE SEQUENCE [LARGE SCALE GENOMIC DNA]</scope>
    <source>
        <strain evidence="4">NRRL Y-12698</strain>
    </source>
</reference>
<dbReference type="PANTHER" id="PTHR11736">
    <property type="entry name" value="MELANOMA-ASSOCIATED ANTIGEN MAGE ANTIGEN"/>
    <property type="match status" value="1"/>
</dbReference>
<evidence type="ECO:0000256" key="1">
    <source>
        <dbReference type="SAM" id="MobiDB-lite"/>
    </source>
</evidence>
<dbReference type="GeneID" id="30148272"/>
<dbReference type="Proteomes" id="UP000094336">
    <property type="component" value="Unassembled WGS sequence"/>
</dbReference>
<keyword evidence="4" id="KW-1185">Reference proteome</keyword>
<gene>
    <name evidence="3" type="ORF">BABINDRAFT_166325</name>
</gene>
<dbReference type="SMART" id="SM01373">
    <property type="entry name" value="MAGE"/>
    <property type="match status" value="1"/>
</dbReference>
<dbReference type="PANTHER" id="PTHR11736:SF14">
    <property type="entry name" value="NSE3 HOMOLOG, SMC5-SMC6 COMPLEX COMPONENT"/>
    <property type="match status" value="1"/>
</dbReference>
<feature type="region of interest" description="Disordered" evidence="1">
    <location>
        <begin position="1"/>
        <end position="25"/>
    </location>
</feature>
<accession>A0A1E3QT95</accession>
<dbReference type="STRING" id="984486.A0A1E3QT95"/>